<evidence type="ECO:0000256" key="3">
    <source>
        <dbReference type="ARBA" id="ARBA00022833"/>
    </source>
</evidence>
<evidence type="ECO:0000256" key="4">
    <source>
        <dbReference type="PROSITE-ProRule" id="PRU00134"/>
    </source>
</evidence>
<dbReference type="Pfam" id="PF01753">
    <property type="entry name" value="zf-MYND"/>
    <property type="match status" value="1"/>
</dbReference>
<evidence type="ECO:0000313" key="6">
    <source>
        <dbReference type="EMBL" id="ETS01014.1"/>
    </source>
</evidence>
<dbReference type="Gene3D" id="3.90.950.20">
    <property type="entry name" value="CinA-like"/>
    <property type="match status" value="1"/>
</dbReference>
<dbReference type="InterPro" id="IPR008136">
    <property type="entry name" value="CinA_C"/>
</dbReference>
<dbReference type="SUPFAM" id="SSF142433">
    <property type="entry name" value="CinA-like"/>
    <property type="match status" value="1"/>
</dbReference>
<dbReference type="KEGG" id="trr:M419DRAFT_25460"/>
<evidence type="ECO:0000259" key="5">
    <source>
        <dbReference type="PROSITE" id="PS50865"/>
    </source>
</evidence>
<name>A0A024S6R6_HYPJR</name>
<keyword evidence="2 4" id="KW-0863">Zinc-finger</keyword>
<dbReference type="GO" id="GO:0008270">
    <property type="term" value="F:zinc ion binding"/>
    <property type="evidence" value="ECO:0007669"/>
    <property type="project" value="UniProtKB-KW"/>
</dbReference>
<reference evidence="7" key="1">
    <citation type="journal article" date="2013" name="Ind. Biotechnol.">
        <title>Comparative genomics analysis of Trichoderma reesei strains.</title>
        <authorList>
            <person name="Koike H."/>
            <person name="Aerts A."/>
            <person name="LaButti K."/>
            <person name="Grigoriev I.V."/>
            <person name="Baker S.E."/>
        </authorList>
    </citation>
    <scope>NUCLEOTIDE SEQUENCE [LARGE SCALE GENOMIC DNA]</scope>
    <source>
        <strain evidence="7">ATCC 56765 / BCRC 32924 / NRRL 11460 / Rut C-30</strain>
    </source>
</reference>
<dbReference type="InterPro" id="IPR036653">
    <property type="entry name" value="CinA-like_C"/>
</dbReference>
<dbReference type="EMBL" id="KI911150">
    <property type="protein sequence ID" value="ETS01014.1"/>
    <property type="molecule type" value="Genomic_DNA"/>
</dbReference>
<proteinExistence type="predicted"/>
<organism evidence="6 7">
    <name type="scientific">Hypocrea jecorina (strain ATCC 56765 / BCRC 32924 / NRRL 11460 / Rut C-30)</name>
    <name type="common">Trichoderma reesei</name>
    <dbReference type="NCBI Taxonomy" id="1344414"/>
    <lineage>
        <taxon>Eukaryota</taxon>
        <taxon>Fungi</taxon>
        <taxon>Dikarya</taxon>
        <taxon>Ascomycota</taxon>
        <taxon>Pezizomycotina</taxon>
        <taxon>Sordariomycetes</taxon>
        <taxon>Hypocreomycetidae</taxon>
        <taxon>Hypocreales</taxon>
        <taxon>Hypocreaceae</taxon>
        <taxon>Trichoderma</taxon>
    </lineage>
</organism>
<dbReference type="SUPFAM" id="SSF144232">
    <property type="entry name" value="HIT/MYND zinc finger-like"/>
    <property type="match status" value="1"/>
</dbReference>
<dbReference type="AlphaFoldDB" id="A0A024S6R6"/>
<dbReference type="NCBIfam" id="TIGR00199">
    <property type="entry name" value="PncC_domain"/>
    <property type="match status" value="1"/>
</dbReference>
<dbReference type="InterPro" id="IPR002893">
    <property type="entry name" value="Znf_MYND"/>
</dbReference>
<evidence type="ECO:0000256" key="2">
    <source>
        <dbReference type="ARBA" id="ARBA00022771"/>
    </source>
</evidence>
<keyword evidence="3" id="KW-0862">Zinc</keyword>
<dbReference type="Pfam" id="PF02464">
    <property type="entry name" value="CinA"/>
    <property type="match status" value="1"/>
</dbReference>
<dbReference type="PROSITE" id="PS01360">
    <property type="entry name" value="ZF_MYND_1"/>
    <property type="match status" value="1"/>
</dbReference>
<gene>
    <name evidence="6" type="ORF">M419DRAFT_25460</name>
</gene>
<dbReference type="OrthoDB" id="5952526at2759"/>
<dbReference type="HOGENOM" id="CLU_041470_0_0_1"/>
<accession>A0A024S6R6</accession>
<evidence type="ECO:0000313" key="7">
    <source>
        <dbReference type="Proteomes" id="UP000024376"/>
    </source>
</evidence>
<evidence type="ECO:0000256" key="1">
    <source>
        <dbReference type="ARBA" id="ARBA00022723"/>
    </source>
</evidence>
<sequence>MDSDFQPEPRIGETAFHTATDLVEKLRDAGQTVGVAESLTAGAVCSAIASAMGASQVFRGGVVSYDTAMKIELLGVDKELVAKEGVIHAEVAKQMAEGARRVTSLEGSETVWGVGTTGVAGPEKQDDKPVGTVYIGIAGPKGTVSYGYKLPEAMPLVSTCELSGIKLNGLAPRSCELCRKRKDGIQRCASCQSIWYCSKDCQAEDWPDHKIPCKLIKKARTLYEKEEKTLREDPDNFFEEHVGRFWRIVETRDYMRARYNYVDTMLMSYGTANSPVDLAETCLRHLLDMLRLSRSDSLGVRDLVPALYIRLGRDQDAYDFVKWYATAGQDPHYDWANMSLPFLNVKDADVFEEPPSGLVRSSFMALSHAAALVLIKVRILLDLQAIQNARIALKGSIPAEVIEMIRGQLVGNVVGARQDILLAQPEETSQLVDKIKRQVQALYRAVKAYNPHFWKLLVNHPDAGVLRRPSHAYSLQTEDEALLVLGYNYAAWYETPGAVDMLKGLGK</sequence>
<keyword evidence="1" id="KW-0479">Metal-binding</keyword>
<protein>
    <submittedName>
        <fullName evidence="6">CinA-domain-containing protein</fullName>
    </submittedName>
</protein>
<dbReference type="PROSITE" id="PS50865">
    <property type="entry name" value="ZF_MYND_2"/>
    <property type="match status" value="1"/>
</dbReference>
<dbReference type="Gene3D" id="6.10.140.2220">
    <property type="match status" value="1"/>
</dbReference>
<feature type="domain" description="MYND-type" evidence="5">
    <location>
        <begin position="175"/>
        <end position="213"/>
    </location>
</feature>
<dbReference type="Proteomes" id="UP000024376">
    <property type="component" value="Unassembled WGS sequence"/>
</dbReference>